<proteinExistence type="predicted"/>
<evidence type="ECO:0000256" key="1">
    <source>
        <dbReference type="ARBA" id="ARBA00004651"/>
    </source>
</evidence>
<dbReference type="Pfam" id="PF07690">
    <property type="entry name" value="MFS_1"/>
    <property type="match status" value="2"/>
</dbReference>
<comment type="caution">
    <text evidence="8">The sequence shown here is derived from an EMBL/GenBank/DDBJ whole genome shotgun (WGS) entry which is preliminary data.</text>
</comment>
<keyword evidence="3 6" id="KW-0812">Transmembrane</keyword>
<feature type="transmembrane region" description="Helical" evidence="6">
    <location>
        <begin position="171"/>
        <end position="191"/>
    </location>
</feature>
<comment type="subcellular location">
    <subcellularLocation>
        <location evidence="1">Cell membrane</location>
        <topology evidence="1">Multi-pass membrane protein</topology>
    </subcellularLocation>
</comment>
<dbReference type="PANTHER" id="PTHR23528:SF1">
    <property type="entry name" value="MAJOR FACILITATOR SUPERFAMILY (MFS) PROFILE DOMAIN-CONTAINING PROTEIN"/>
    <property type="match status" value="1"/>
</dbReference>
<sequence>MNKVMNRSILTPILIALPSLGLGLSWNMKSTVLTLLVKSITSSDFKLGIISAIGPVTGMIFPYLSGVISDRSNFKIGKRKPWVLFGGILGSVFLLLFGFSSNYIVLFLLTFGIYGALNFLQGSYYSWMPEAVKKNQIGTVNGLGKLFYSLGGTILFLVGVYLFYINKELPFILILCCVMIPVLIACIFVREDNAHVKQKSKLSFDFIKNKKAMRVFMTAFFFYIAYGLITPFWIPYYATANHFTSSEISLALTSFTVIGLILSLFVGIWCDKWNKQYIFFIACIIYIAGFIIGWNVSNLYTLWMFAILFGIGFVIMQVVFYALIPEVAPKEKIGEYMGINNIFLCVPQIIGSILGGYLLQVGYGELLFPISIAALIIACVIIGYGKLEENKKLA</sequence>
<evidence type="ECO:0000256" key="4">
    <source>
        <dbReference type="ARBA" id="ARBA00022989"/>
    </source>
</evidence>
<evidence type="ECO:0000313" key="8">
    <source>
        <dbReference type="EMBL" id="CUN45107.1"/>
    </source>
</evidence>
<feature type="transmembrane region" description="Helical" evidence="6">
    <location>
        <begin position="248"/>
        <end position="270"/>
    </location>
</feature>
<evidence type="ECO:0000256" key="6">
    <source>
        <dbReference type="SAM" id="Phobius"/>
    </source>
</evidence>
<feature type="transmembrane region" description="Helical" evidence="6">
    <location>
        <begin position="146"/>
        <end position="165"/>
    </location>
</feature>
<evidence type="ECO:0000256" key="3">
    <source>
        <dbReference type="ARBA" id="ARBA00022692"/>
    </source>
</evidence>
<dbReference type="Gene3D" id="1.20.1250.20">
    <property type="entry name" value="MFS general substrate transporter like domains"/>
    <property type="match status" value="2"/>
</dbReference>
<dbReference type="EMBL" id="CYZR01000001">
    <property type="protein sequence ID" value="CUN45107.1"/>
    <property type="molecule type" value="Genomic_DNA"/>
</dbReference>
<feature type="transmembrane region" description="Helical" evidence="6">
    <location>
        <begin position="81"/>
        <end position="99"/>
    </location>
</feature>
<protein>
    <submittedName>
        <fullName evidence="8">Transporter</fullName>
    </submittedName>
</protein>
<keyword evidence="4 6" id="KW-1133">Transmembrane helix</keyword>
<feature type="transmembrane region" description="Helical" evidence="6">
    <location>
        <begin position="302"/>
        <end position="324"/>
    </location>
</feature>
<dbReference type="Proteomes" id="UP000095488">
    <property type="component" value="Unassembled WGS sequence"/>
</dbReference>
<dbReference type="InterPro" id="IPR036259">
    <property type="entry name" value="MFS_trans_sf"/>
</dbReference>
<dbReference type="RefSeq" id="WP_055257077.1">
    <property type="nucleotide sequence ID" value="NZ_CABIXL010000001.1"/>
</dbReference>
<feature type="domain" description="Major facilitator superfamily (MFS) profile" evidence="7">
    <location>
        <begin position="211"/>
        <end position="394"/>
    </location>
</feature>
<evidence type="ECO:0000256" key="5">
    <source>
        <dbReference type="ARBA" id="ARBA00023136"/>
    </source>
</evidence>
<feature type="transmembrane region" description="Helical" evidence="6">
    <location>
        <begin position="212"/>
        <end position="236"/>
    </location>
</feature>
<gene>
    <name evidence="8" type="ORF">ERS852473_00175</name>
</gene>
<dbReference type="PANTHER" id="PTHR23528">
    <property type="match status" value="1"/>
</dbReference>
<accession>A0ABM9UKH5</accession>
<evidence type="ECO:0000259" key="7">
    <source>
        <dbReference type="PROSITE" id="PS50850"/>
    </source>
</evidence>
<dbReference type="InterPro" id="IPR020846">
    <property type="entry name" value="MFS_dom"/>
</dbReference>
<feature type="transmembrane region" description="Helical" evidence="6">
    <location>
        <begin position="366"/>
        <end position="385"/>
    </location>
</feature>
<feature type="transmembrane region" description="Helical" evidence="6">
    <location>
        <begin position="105"/>
        <end position="125"/>
    </location>
</feature>
<feature type="transmembrane region" description="Helical" evidence="6">
    <location>
        <begin position="277"/>
        <end position="296"/>
    </location>
</feature>
<dbReference type="SUPFAM" id="SSF103473">
    <property type="entry name" value="MFS general substrate transporter"/>
    <property type="match status" value="1"/>
</dbReference>
<feature type="transmembrane region" description="Helical" evidence="6">
    <location>
        <begin position="336"/>
        <end position="360"/>
    </location>
</feature>
<name>A0ABM9UKH5_SARVE</name>
<feature type="transmembrane region" description="Helical" evidence="6">
    <location>
        <begin position="47"/>
        <end position="69"/>
    </location>
</feature>
<evidence type="ECO:0000313" key="9">
    <source>
        <dbReference type="Proteomes" id="UP000095488"/>
    </source>
</evidence>
<keyword evidence="9" id="KW-1185">Reference proteome</keyword>
<keyword evidence="5 6" id="KW-0472">Membrane</keyword>
<evidence type="ECO:0000256" key="2">
    <source>
        <dbReference type="ARBA" id="ARBA00022448"/>
    </source>
</evidence>
<dbReference type="InterPro" id="IPR011701">
    <property type="entry name" value="MFS"/>
</dbReference>
<dbReference type="PROSITE" id="PS50850">
    <property type="entry name" value="MFS"/>
    <property type="match status" value="1"/>
</dbReference>
<reference evidence="8 9" key="1">
    <citation type="submission" date="2015-09" db="EMBL/GenBank/DDBJ databases">
        <authorList>
            <consortium name="Pathogen Informatics"/>
        </authorList>
    </citation>
    <scope>NUCLEOTIDE SEQUENCE [LARGE SCALE GENOMIC DNA]</scope>
    <source>
        <strain evidence="8 9">2789STDY5834858</strain>
    </source>
</reference>
<organism evidence="8 9">
    <name type="scientific">Sarcina ventriculi</name>
    <name type="common">Clostridium ventriculi</name>
    <dbReference type="NCBI Taxonomy" id="1267"/>
    <lineage>
        <taxon>Bacteria</taxon>
        <taxon>Bacillati</taxon>
        <taxon>Bacillota</taxon>
        <taxon>Clostridia</taxon>
        <taxon>Eubacteriales</taxon>
        <taxon>Clostridiaceae</taxon>
        <taxon>Sarcina</taxon>
    </lineage>
</organism>
<keyword evidence="2" id="KW-0813">Transport</keyword>